<accession>A0AAD5PMF2</accession>
<comment type="caution">
    <text evidence="1">The sequence shown here is derived from an EMBL/GenBank/DDBJ whole genome shotgun (WGS) entry which is preliminary data.</text>
</comment>
<keyword evidence="2" id="KW-1185">Reference proteome</keyword>
<dbReference type="Proteomes" id="UP001209540">
    <property type="component" value="Unassembled WGS sequence"/>
</dbReference>
<gene>
    <name evidence="1" type="ORF">BDA99DRAFT_554159</name>
</gene>
<organism evidence="1 2">
    <name type="scientific">Phascolomyces articulosus</name>
    <dbReference type="NCBI Taxonomy" id="60185"/>
    <lineage>
        <taxon>Eukaryota</taxon>
        <taxon>Fungi</taxon>
        <taxon>Fungi incertae sedis</taxon>
        <taxon>Mucoromycota</taxon>
        <taxon>Mucoromycotina</taxon>
        <taxon>Mucoromycetes</taxon>
        <taxon>Mucorales</taxon>
        <taxon>Lichtheimiaceae</taxon>
        <taxon>Phascolomyces</taxon>
    </lineage>
</organism>
<proteinExistence type="predicted"/>
<dbReference type="EMBL" id="JAIXMP010000001">
    <property type="protein sequence ID" value="KAI9278534.1"/>
    <property type="molecule type" value="Genomic_DNA"/>
</dbReference>
<sequence>MVQLWFLPNIEGKLQLMTDPPECFCGKSAFRTDGYLGVSYDCHEFQNQDAEHVCDFHIHEHAWHQFRRQLLSCKDVNQNDPELNVCPFFNYAYCILFGCANDYPKKFLAAPTCHCHLSATLVGLTDVRSTHKEEEREEDYGYWHERYAFKCPHHNVHVDDSHGARSKCTWSLVAKNTAFTRPKRLLHSNDIDTDLLSLRGWEGLIDKESDD</sequence>
<evidence type="ECO:0000313" key="2">
    <source>
        <dbReference type="Proteomes" id="UP001209540"/>
    </source>
</evidence>
<evidence type="ECO:0000313" key="1">
    <source>
        <dbReference type="EMBL" id="KAI9278534.1"/>
    </source>
</evidence>
<dbReference type="AlphaFoldDB" id="A0AAD5PMF2"/>
<protein>
    <submittedName>
        <fullName evidence="1">Uncharacterized protein</fullName>
    </submittedName>
</protein>
<reference evidence="1" key="2">
    <citation type="submission" date="2023-02" db="EMBL/GenBank/DDBJ databases">
        <authorList>
            <consortium name="DOE Joint Genome Institute"/>
            <person name="Mondo S.J."/>
            <person name="Chang Y."/>
            <person name="Wang Y."/>
            <person name="Ahrendt S."/>
            <person name="Andreopoulos W."/>
            <person name="Barry K."/>
            <person name="Beard J."/>
            <person name="Benny G.L."/>
            <person name="Blankenship S."/>
            <person name="Bonito G."/>
            <person name="Cuomo C."/>
            <person name="Desiro A."/>
            <person name="Gervers K.A."/>
            <person name="Hundley H."/>
            <person name="Kuo A."/>
            <person name="LaButti K."/>
            <person name="Lang B.F."/>
            <person name="Lipzen A."/>
            <person name="O'Donnell K."/>
            <person name="Pangilinan J."/>
            <person name="Reynolds N."/>
            <person name="Sandor L."/>
            <person name="Smith M.W."/>
            <person name="Tsang A."/>
            <person name="Grigoriev I.V."/>
            <person name="Stajich J.E."/>
            <person name="Spatafora J.W."/>
        </authorList>
    </citation>
    <scope>NUCLEOTIDE SEQUENCE</scope>
    <source>
        <strain evidence="1">RSA 2281</strain>
    </source>
</reference>
<name>A0AAD5PMF2_9FUNG</name>
<reference evidence="1" key="1">
    <citation type="journal article" date="2022" name="IScience">
        <title>Evolution of zygomycete secretomes and the origins of terrestrial fungal ecologies.</title>
        <authorList>
            <person name="Chang Y."/>
            <person name="Wang Y."/>
            <person name="Mondo S."/>
            <person name="Ahrendt S."/>
            <person name="Andreopoulos W."/>
            <person name="Barry K."/>
            <person name="Beard J."/>
            <person name="Benny G.L."/>
            <person name="Blankenship S."/>
            <person name="Bonito G."/>
            <person name="Cuomo C."/>
            <person name="Desiro A."/>
            <person name="Gervers K.A."/>
            <person name="Hundley H."/>
            <person name="Kuo A."/>
            <person name="LaButti K."/>
            <person name="Lang B.F."/>
            <person name="Lipzen A."/>
            <person name="O'Donnell K."/>
            <person name="Pangilinan J."/>
            <person name="Reynolds N."/>
            <person name="Sandor L."/>
            <person name="Smith M.E."/>
            <person name="Tsang A."/>
            <person name="Grigoriev I.V."/>
            <person name="Stajich J.E."/>
            <person name="Spatafora J.W."/>
        </authorList>
    </citation>
    <scope>NUCLEOTIDE SEQUENCE</scope>
    <source>
        <strain evidence="1">RSA 2281</strain>
    </source>
</reference>